<feature type="chain" id="PRO_5040944548" evidence="1">
    <location>
        <begin position="21"/>
        <end position="1024"/>
    </location>
</feature>
<sequence length="1024" mass="112264">MPSSLFRLLGGAALVFSATAYNTDDQVGADIPYGTFQDPSAQVRPRFRYWIPDASVNLSYVVEDLAQVKAVGAGGVELLGYYLYGNFPSFIAEGGPAPTDWTKDGWGTEAWKALQDTAFQATKDQGLFMDFSLGPNQGAGVPAETGDPGIMWDLWPFNVSVPIGGSFDGTLPGWNNVTGGEFVAASIGLVTNRSSAVFSASPAFIGYKYNGTNQVLSASSLVDVTDLVDTSTGHLSYTFPSDVNGLEFLVFAFYQNQTNYMEQAGPWYVNTAVTQSPVESYRENGSWIVDHFSSTGAQLVIDFWEKYLLSDGSRELIQEVGNYAWEDSQEFGAGTLVWWTPKLLSAFSASRGYSLTKYLPLIYQYNNERPAPLASPDHFYTDEPDAGRSHINDYWQVLTELNQIYLSSLTNWSLQSLQSQFSAQVSYNLPMDMLANIPYVNAPECESLGFNHLIDGYRQYSGPANLAGKRIISSELGAQRVEVYTQTLPELIWDIKRSIVGGVNQFVLHGYPFSGDYPNTTWPGFTTFTYRFSGMHGPRQPAWEYYQDYLDWIARVQFVAQSGVPKFDLAFWLKSDQYISVTNQYFPLDLEQAGFTYEYLSPDNFDLPEAYVANGILAPNRQAFKALIIRHNDTLTVSGVDKLVEWVNEGLPIIISGGLPQNLSGYNVSGTEYVRSQLSSIVDRENVHTVPFENLAESLTDLGFAPLTAVSADRIWYTYWREDTSASVTYVFVYNDAFNAEFGQGASSGSVTFATTGVPYFYDAWKGDVSPVVAYQQSDTSTTIPLSLAGNQSIIIGFHHNEPPRTGTGVVLLPKQVYSAAETEDSITIKAAGASSPVLLSNGSSITLPTPAAPINLTSWTLTIESWDPPADLYASQTQAVLTNSTYNITSLLPWSSLSPSLANTSGRGFYTTTFTWPPADGDADGAVLSLGAIFHTARVWVNGQPLPPLDPTDAWADVGEALVEGTNEVEVVVSSTLGNVLRPIYKEIRSSGTRWLGPQPRTQGYGLLSPVSVVPYRSTTIEL</sequence>
<dbReference type="Pfam" id="PF17132">
    <property type="entry name" value="Glyco_hydro_106"/>
    <property type="match status" value="1"/>
</dbReference>
<dbReference type="Gene3D" id="2.60.120.260">
    <property type="entry name" value="Galactose-binding domain-like"/>
    <property type="match status" value="1"/>
</dbReference>
<dbReference type="InterPro" id="IPR008979">
    <property type="entry name" value="Galactose-bd-like_sf"/>
</dbReference>
<proteinExistence type="predicted"/>
<dbReference type="PANTHER" id="PTHR36848">
    <property type="entry name" value="DNA-BINDING PROTEIN (PUTATIVE SECRETED PROTEIN)-RELATED"/>
    <property type="match status" value="1"/>
</dbReference>
<dbReference type="EMBL" id="RIBY02000002">
    <property type="protein sequence ID" value="KAH9845761.1"/>
    <property type="molecule type" value="Genomic_DNA"/>
</dbReference>
<dbReference type="SUPFAM" id="SSF49785">
    <property type="entry name" value="Galactose-binding domain-like"/>
    <property type="match status" value="1"/>
</dbReference>
<reference evidence="2 3" key="1">
    <citation type="journal article" date="2018" name="IMA Fungus">
        <title>IMA Genome-F 10: Nine draft genome sequences of Claviceps purpurea s.lat., including C. arundinis, C. humidiphila, and C. cf. spartinae, pseudomolecules for the pitch canker pathogen Fusarium circinatum, draft genome of Davidsoniella eucalypti, Grosmannia galeiformis, Quambalaria eucalypti, and Teratosphaeria destructans.</title>
        <authorList>
            <person name="Wingfield B.D."/>
            <person name="Liu M."/>
            <person name="Nguyen H.D."/>
            <person name="Lane F.A."/>
            <person name="Morgan S.W."/>
            <person name="De Vos L."/>
            <person name="Wilken P.M."/>
            <person name="Duong T.A."/>
            <person name="Aylward J."/>
            <person name="Coetzee M.P."/>
            <person name="Dadej K."/>
            <person name="De Beer Z.W."/>
            <person name="Findlay W."/>
            <person name="Havenga M."/>
            <person name="Kolarik M."/>
            <person name="Menzies J.G."/>
            <person name="Naidoo K."/>
            <person name="Pochopski O."/>
            <person name="Shoukouhi P."/>
            <person name="Santana Q.C."/>
            <person name="Seifert K.A."/>
            <person name="Soal N."/>
            <person name="Steenkamp E.T."/>
            <person name="Tatham C.T."/>
            <person name="van der Nest M.A."/>
            <person name="Wingfield M.J."/>
        </authorList>
    </citation>
    <scope>NUCLEOTIDE SEQUENCE [LARGE SCALE GENOMIC DNA]</scope>
    <source>
        <strain evidence="2">CMW44962</strain>
    </source>
</reference>
<comment type="caution">
    <text evidence="2">The sequence shown here is derived from an EMBL/GenBank/DDBJ whole genome shotgun (WGS) entry which is preliminary data.</text>
</comment>
<keyword evidence="1" id="KW-0732">Signal</keyword>
<gene>
    <name evidence="2" type="ORF">Tdes44962_MAKER01192</name>
</gene>
<dbReference type="InterPro" id="IPR053161">
    <property type="entry name" value="Ulvan_degrading_GH"/>
</dbReference>
<evidence type="ECO:0000313" key="2">
    <source>
        <dbReference type="EMBL" id="KAH9845761.1"/>
    </source>
</evidence>
<dbReference type="PANTHER" id="PTHR36848:SF2">
    <property type="entry name" value="SECRETED PROTEIN"/>
    <property type="match status" value="1"/>
</dbReference>
<reference evidence="2 3" key="2">
    <citation type="journal article" date="2021" name="Curr. Genet.">
        <title>Genetic response to nitrogen starvation in the aggressive Eucalyptus foliar pathogen Teratosphaeria destructans.</title>
        <authorList>
            <person name="Havenga M."/>
            <person name="Wingfield B.D."/>
            <person name="Wingfield M.J."/>
            <person name="Dreyer L.L."/>
            <person name="Roets F."/>
            <person name="Aylward J."/>
        </authorList>
    </citation>
    <scope>NUCLEOTIDE SEQUENCE [LARGE SCALE GENOMIC DNA]</scope>
    <source>
        <strain evidence="2">CMW44962</strain>
    </source>
</reference>
<dbReference type="OrthoDB" id="2588159at2759"/>
<keyword evidence="3" id="KW-1185">Reference proteome</keyword>
<protein>
    <submittedName>
        <fullName evidence="2">Alpha-L-rhamnosidase</fullName>
    </submittedName>
</protein>
<evidence type="ECO:0000256" key="1">
    <source>
        <dbReference type="SAM" id="SignalP"/>
    </source>
</evidence>
<feature type="signal peptide" evidence="1">
    <location>
        <begin position="1"/>
        <end position="20"/>
    </location>
</feature>
<evidence type="ECO:0000313" key="3">
    <source>
        <dbReference type="Proteomes" id="UP001138500"/>
    </source>
</evidence>
<dbReference type="Proteomes" id="UP001138500">
    <property type="component" value="Unassembled WGS sequence"/>
</dbReference>
<organism evidence="2 3">
    <name type="scientific">Teratosphaeria destructans</name>
    <dbReference type="NCBI Taxonomy" id="418781"/>
    <lineage>
        <taxon>Eukaryota</taxon>
        <taxon>Fungi</taxon>
        <taxon>Dikarya</taxon>
        <taxon>Ascomycota</taxon>
        <taxon>Pezizomycotina</taxon>
        <taxon>Dothideomycetes</taxon>
        <taxon>Dothideomycetidae</taxon>
        <taxon>Mycosphaerellales</taxon>
        <taxon>Teratosphaeriaceae</taxon>
        <taxon>Teratosphaeria</taxon>
    </lineage>
</organism>
<accession>A0A9W7T1W2</accession>
<dbReference type="AlphaFoldDB" id="A0A9W7T1W2"/>
<name>A0A9W7T1W2_9PEZI</name>